<dbReference type="Gene3D" id="1.20.144.10">
    <property type="entry name" value="Phosphatidic acid phosphatase type 2/haloperoxidase"/>
    <property type="match status" value="1"/>
</dbReference>
<dbReference type="SMART" id="SM00014">
    <property type="entry name" value="acidPPc"/>
    <property type="match status" value="1"/>
</dbReference>
<keyword evidence="5 7" id="KW-1133">Transmembrane helix</keyword>
<dbReference type="InterPro" id="IPR036938">
    <property type="entry name" value="PAP2/HPO_sf"/>
</dbReference>
<keyword evidence="2" id="KW-1003">Cell membrane</keyword>
<reference evidence="9 10" key="1">
    <citation type="journal article" date="2006" name="PLoS Genet.">
        <title>Secrets of soil survival revealed by the genome sequence of Arthrobacter aurescens TC1.</title>
        <authorList>
            <person name="Mongodin E.F."/>
            <person name="Shapir N."/>
            <person name="Daugherty S.C."/>
            <person name="DeBoy R.T."/>
            <person name="Emerson J.B."/>
            <person name="Shvartzbeyn A."/>
            <person name="Radune D."/>
            <person name="Vamathevan J."/>
            <person name="Riggs F."/>
            <person name="Grinberg V."/>
            <person name="Khouri H."/>
            <person name="Wackett L.P."/>
            <person name="Nelson K.E."/>
            <person name="Sadowsky M.J."/>
        </authorList>
    </citation>
    <scope>NUCLEOTIDE SEQUENCE [LARGE SCALE GENOMIC DNA]</scope>
    <source>
        <strain evidence="9 10">TC1</strain>
    </source>
</reference>
<dbReference type="PANTHER" id="PTHR14969:SF62">
    <property type="entry name" value="DECAPRENYLPHOSPHORYL-5-PHOSPHORIBOSE PHOSPHATASE RV3807C-RELATED"/>
    <property type="match status" value="1"/>
</dbReference>
<proteinExistence type="predicted"/>
<evidence type="ECO:0000256" key="2">
    <source>
        <dbReference type="ARBA" id="ARBA00022475"/>
    </source>
</evidence>
<comment type="subcellular location">
    <subcellularLocation>
        <location evidence="1">Cell membrane</location>
        <topology evidence="1">Multi-pass membrane protein</topology>
    </subcellularLocation>
</comment>
<evidence type="ECO:0000256" key="3">
    <source>
        <dbReference type="ARBA" id="ARBA00022692"/>
    </source>
</evidence>
<feature type="transmembrane region" description="Helical" evidence="7">
    <location>
        <begin position="23"/>
        <end position="46"/>
    </location>
</feature>
<dbReference type="AlphaFoldDB" id="A1RC81"/>
<evidence type="ECO:0000256" key="4">
    <source>
        <dbReference type="ARBA" id="ARBA00022801"/>
    </source>
</evidence>
<dbReference type="GO" id="GO:0005886">
    <property type="term" value="C:plasma membrane"/>
    <property type="evidence" value="ECO:0007669"/>
    <property type="project" value="UniProtKB-SubCell"/>
</dbReference>
<evidence type="ECO:0000256" key="6">
    <source>
        <dbReference type="ARBA" id="ARBA00023136"/>
    </source>
</evidence>
<evidence type="ECO:0000256" key="5">
    <source>
        <dbReference type="ARBA" id="ARBA00022989"/>
    </source>
</evidence>
<dbReference type="EMBL" id="CP000474">
    <property type="protein sequence ID" value="ABM09172.1"/>
    <property type="molecule type" value="Genomic_DNA"/>
</dbReference>
<evidence type="ECO:0000313" key="10">
    <source>
        <dbReference type="Proteomes" id="UP000000637"/>
    </source>
</evidence>
<feature type="transmembrane region" description="Helical" evidence="7">
    <location>
        <begin position="191"/>
        <end position="211"/>
    </location>
</feature>
<dbReference type="HOGENOM" id="CLU_072573_3_0_11"/>
<dbReference type="STRING" id="290340.AAur_4178"/>
<feature type="transmembrane region" description="Helical" evidence="7">
    <location>
        <begin position="81"/>
        <end position="101"/>
    </location>
</feature>
<keyword evidence="3 7" id="KW-0812">Transmembrane</keyword>
<dbReference type="Proteomes" id="UP000000637">
    <property type="component" value="Chromosome"/>
</dbReference>
<evidence type="ECO:0000313" key="9">
    <source>
        <dbReference type="EMBL" id="ABM09172.1"/>
    </source>
</evidence>
<evidence type="ECO:0000256" key="7">
    <source>
        <dbReference type="SAM" id="Phobius"/>
    </source>
</evidence>
<evidence type="ECO:0000256" key="1">
    <source>
        <dbReference type="ARBA" id="ARBA00004651"/>
    </source>
</evidence>
<name>A1RC81_PAEAT</name>
<evidence type="ECO:0000259" key="8">
    <source>
        <dbReference type="SMART" id="SM00014"/>
    </source>
</evidence>
<dbReference type="SUPFAM" id="SSF48317">
    <property type="entry name" value="Acid phosphatase/Vanadium-dependent haloperoxidase"/>
    <property type="match status" value="1"/>
</dbReference>
<dbReference type="InterPro" id="IPR000326">
    <property type="entry name" value="PAP2/HPO"/>
</dbReference>
<organism evidence="9 10">
    <name type="scientific">Paenarthrobacter aurescens (strain TC1)</name>
    <dbReference type="NCBI Taxonomy" id="290340"/>
    <lineage>
        <taxon>Bacteria</taxon>
        <taxon>Bacillati</taxon>
        <taxon>Actinomycetota</taxon>
        <taxon>Actinomycetes</taxon>
        <taxon>Micrococcales</taxon>
        <taxon>Micrococcaceae</taxon>
        <taxon>Paenarthrobacter</taxon>
    </lineage>
</organism>
<feature type="transmembrane region" description="Helical" evidence="7">
    <location>
        <begin position="108"/>
        <end position="128"/>
    </location>
</feature>
<sequence length="245" mass="26721">MPPSCRGYDEWMIRVLRPRQRPAWQLVTPGVLLLCAFAVPGILLMAGQGEPAFNGVDVTWQAYAFSLHSPFWDGVNVVLNWAGYAGMLVFHVVLAISLLIWQRPMAAVFAASSGIAVLALTQLAKAVVGRDRPEGAKVLTDTGSYPSGHVSTTTAFLMVLAILIGRSWMALLAVSGIIAMMISRTYLSAHWLSDVLGGACLAAGIVLLMWWRLRDICIKENERADGRTIWAAKASQRRQATEQAK</sequence>
<protein>
    <submittedName>
        <fullName evidence="9">PAP2 superfamily domain protein</fullName>
    </submittedName>
</protein>
<dbReference type="CDD" id="cd03392">
    <property type="entry name" value="PAP2_like_2"/>
    <property type="match status" value="1"/>
</dbReference>
<keyword evidence="6 7" id="KW-0472">Membrane</keyword>
<dbReference type="PANTHER" id="PTHR14969">
    <property type="entry name" value="SPHINGOSINE-1-PHOSPHATE PHOSPHOHYDROLASE"/>
    <property type="match status" value="1"/>
</dbReference>
<dbReference type="GO" id="GO:0016787">
    <property type="term" value="F:hydrolase activity"/>
    <property type="evidence" value="ECO:0007669"/>
    <property type="project" value="UniProtKB-KW"/>
</dbReference>
<dbReference type="eggNOG" id="COG0671">
    <property type="taxonomic scope" value="Bacteria"/>
</dbReference>
<feature type="domain" description="Phosphatidic acid phosphatase type 2/haloperoxidase" evidence="8">
    <location>
        <begin position="107"/>
        <end position="210"/>
    </location>
</feature>
<dbReference type="Pfam" id="PF01569">
    <property type="entry name" value="PAP2"/>
    <property type="match status" value="1"/>
</dbReference>
<keyword evidence="10" id="KW-1185">Reference proteome</keyword>
<dbReference type="KEGG" id="aau:AAur_4178"/>
<gene>
    <name evidence="9" type="ordered locus">AAur_4178</name>
</gene>
<keyword evidence="4" id="KW-0378">Hydrolase</keyword>
<accession>A1RC81</accession>